<dbReference type="PANTHER" id="PTHR42865:SF8">
    <property type="entry name" value="SERINE_THREONINE TRANSPORTER SSTT"/>
    <property type="match status" value="1"/>
</dbReference>
<comment type="caution">
    <text evidence="7">The sequence shown here is derived from an EMBL/GenBank/DDBJ whole genome shotgun (WGS) entry which is preliminary data.</text>
</comment>
<feature type="transmembrane region" description="Helical" evidence="6">
    <location>
        <begin position="73"/>
        <end position="100"/>
    </location>
</feature>
<feature type="transmembrane region" description="Helical" evidence="6">
    <location>
        <begin position="313"/>
        <end position="339"/>
    </location>
</feature>
<dbReference type="Pfam" id="PF00375">
    <property type="entry name" value="SDF"/>
    <property type="match status" value="1"/>
</dbReference>
<dbReference type="Gene3D" id="1.10.3860.10">
    <property type="entry name" value="Sodium:dicarboxylate symporter"/>
    <property type="match status" value="1"/>
</dbReference>
<evidence type="ECO:0000256" key="2">
    <source>
        <dbReference type="ARBA" id="ARBA00022448"/>
    </source>
</evidence>
<keyword evidence="2" id="KW-0813">Transport</keyword>
<dbReference type="AlphaFoldDB" id="A0A7X2T319"/>
<dbReference type="PANTHER" id="PTHR42865">
    <property type="entry name" value="PROTON/GLUTAMATE-ASPARTATE SYMPORTER"/>
    <property type="match status" value="1"/>
</dbReference>
<feature type="transmembrane region" description="Helical" evidence="6">
    <location>
        <begin position="273"/>
        <end position="293"/>
    </location>
</feature>
<dbReference type="PRINTS" id="PR00173">
    <property type="entry name" value="EDTRNSPORT"/>
</dbReference>
<dbReference type="GO" id="GO:0005886">
    <property type="term" value="C:plasma membrane"/>
    <property type="evidence" value="ECO:0007669"/>
    <property type="project" value="TreeGrafter"/>
</dbReference>
<organism evidence="7 8">
    <name type="scientific">Inconstantimicrobium porci</name>
    <dbReference type="NCBI Taxonomy" id="2652291"/>
    <lineage>
        <taxon>Bacteria</taxon>
        <taxon>Bacillati</taxon>
        <taxon>Bacillota</taxon>
        <taxon>Clostridia</taxon>
        <taxon>Eubacteriales</taxon>
        <taxon>Clostridiaceae</taxon>
        <taxon>Inconstantimicrobium</taxon>
    </lineage>
</organism>
<evidence type="ECO:0000256" key="3">
    <source>
        <dbReference type="ARBA" id="ARBA00022692"/>
    </source>
</evidence>
<dbReference type="EMBL" id="VULX01000036">
    <property type="protein sequence ID" value="MSR92553.1"/>
    <property type="molecule type" value="Genomic_DNA"/>
</dbReference>
<evidence type="ECO:0000256" key="6">
    <source>
        <dbReference type="SAM" id="Phobius"/>
    </source>
</evidence>
<name>A0A7X2T319_9CLOT</name>
<keyword evidence="8" id="KW-1185">Reference proteome</keyword>
<comment type="subcellular location">
    <subcellularLocation>
        <location evidence="1">Membrane</location>
        <topology evidence="1">Multi-pass membrane protein</topology>
    </subcellularLocation>
</comment>
<dbReference type="InterPro" id="IPR036458">
    <property type="entry name" value="Na:dicarbo_symporter_sf"/>
</dbReference>
<dbReference type="GO" id="GO:0005295">
    <property type="term" value="F:neutral L-amino acid:sodium symporter activity"/>
    <property type="evidence" value="ECO:0007669"/>
    <property type="project" value="TreeGrafter"/>
</dbReference>
<feature type="transmembrane region" description="Helical" evidence="6">
    <location>
        <begin position="167"/>
        <end position="189"/>
    </location>
</feature>
<accession>A0A7X2T319</accession>
<keyword evidence="5 6" id="KW-0472">Membrane</keyword>
<evidence type="ECO:0000256" key="4">
    <source>
        <dbReference type="ARBA" id="ARBA00022989"/>
    </source>
</evidence>
<feature type="transmembrane region" description="Helical" evidence="6">
    <location>
        <begin position="120"/>
        <end position="146"/>
    </location>
</feature>
<evidence type="ECO:0000256" key="1">
    <source>
        <dbReference type="ARBA" id="ARBA00004141"/>
    </source>
</evidence>
<keyword evidence="4 6" id="KW-1133">Transmembrane helix</keyword>
<dbReference type="InterPro" id="IPR001991">
    <property type="entry name" value="Na-dicarboxylate_symporter"/>
</dbReference>
<dbReference type="Proteomes" id="UP000460287">
    <property type="component" value="Unassembled WGS sequence"/>
</dbReference>
<protein>
    <submittedName>
        <fullName evidence="7">Dicarboxylate/amino acid:cation symporter</fullName>
    </submittedName>
</protein>
<reference evidence="7 8" key="1">
    <citation type="submission" date="2019-08" db="EMBL/GenBank/DDBJ databases">
        <title>In-depth cultivation of the pig gut microbiome towards novel bacterial diversity and tailored functional studies.</title>
        <authorList>
            <person name="Wylensek D."/>
            <person name="Hitch T.C.A."/>
            <person name="Clavel T."/>
        </authorList>
    </citation>
    <scope>NUCLEOTIDE SEQUENCE [LARGE SCALE GENOMIC DNA]</scope>
    <source>
        <strain evidence="7 8">WCA-383-APC-5B</strain>
    </source>
</reference>
<proteinExistence type="predicted"/>
<keyword evidence="3 6" id="KW-0812">Transmembrane</keyword>
<sequence>MKNLTLLKRIFIALILGVILGITCSKTGILFPVKIFATFSGLFGNFLSFVIPFIIIGFIVPGIANLGKSSGKTLLLTTAFAYVSTIIAGTIAYLLGVSILPKLITKATLSKGSGLAADPYFTINIPPMFDIMSALVFAFVMGIALSKMKNSSLLNGFNEFSKIITMVIEKVLIPLVPVYIFSIFAKLSLSGEIFTTLKSFAFVYAIIIPLQLLYILAQYSLAGGISGKNLFKMLKNQLPSYFTALGTQSSAATIPVNLKCVKENGVSEDIADFVVPLCATIHLAGDTITLVLASMGVMYLNNKVPTFTTMMPFIFMLGVTMVAAPGVPGGGVMAALGLLQSMLGFGDVEKSIMIALHAAQDSFGTATNVTGDGAIAVIMDYIIQKLAAREIKKETVAKPDLELQKAVVNK</sequence>
<evidence type="ECO:0000313" key="7">
    <source>
        <dbReference type="EMBL" id="MSR92553.1"/>
    </source>
</evidence>
<dbReference type="GO" id="GO:0032329">
    <property type="term" value="P:serine transport"/>
    <property type="evidence" value="ECO:0007669"/>
    <property type="project" value="TreeGrafter"/>
</dbReference>
<feature type="transmembrane region" description="Helical" evidence="6">
    <location>
        <begin position="201"/>
        <end position="225"/>
    </location>
</feature>
<evidence type="ECO:0000313" key="8">
    <source>
        <dbReference type="Proteomes" id="UP000460287"/>
    </source>
</evidence>
<dbReference type="RefSeq" id="WP_154532558.1">
    <property type="nucleotide sequence ID" value="NZ_VULX01000036.1"/>
</dbReference>
<feature type="transmembrane region" description="Helical" evidence="6">
    <location>
        <begin position="35"/>
        <end position="61"/>
    </location>
</feature>
<evidence type="ECO:0000256" key="5">
    <source>
        <dbReference type="ARBA" id="ARBA00023136"/>
    </source>
</evidence>
<gene>
    <name evidence="7" type="ORF">FYJ33_14545</name>
</gene>
<dbReference type="SUPFAM" id="SSF118215">
    <property type="entry name" value="Proton glutamate symport protein"/>
    <property type="match status" value="1"/>
</dbReference>